<organism evidence="2 3">
    <name type="scientific">Romanomermis culicivorax</name>
    <name type="common">Nematode worm</name>
    <dbReference type="NCBI Taxonomy" id="13658"/>
    <lineage>
        <taxon>Eukaryota</taxon>
        <taxon>Metazoa</taxon>
        <taxon>Ecdysozoa</taxon>
        <taxon>Nematoda</taxon>
        <taxon>Enoplea</taxon>
        <taxon>Dorylaimia</taxon>
        <taxon>Mermithida</taxon>
        <taxon>Mermithoidea</taxon>
        <taxon>Mermithidae</taxon>
        <taxon>Romanomermis</taxon>
    </lineage>
</organism>
<dbReference type="Proteomes" id="UP000887565">
    <property type="component" value="Unplaced"/>
</dbReference>
<name>A0A915KX49_ROMCU</name>
<dbReference type="AlphaFoldDB" id="A0A915KX49"/>
<accession>A0A915KX49</accession>
<feature type="region of interest" description="Disordered" evidence="1">
    <location>
        <begin position="184"/>
        <end position="230"/>
    </location>
</feature>
<evidence type="ECO:0000313" key="2">
    <source>
        <dbReference type="Proteomes" id="UP000887565"/>
    </source>
</evidence>
<sequence length="230" mass="24784">MLSSVDYGTIEYNGLLSTFKLIFTLAVKKSSNYLKFVCRKMERDPTKICLSAADCFSKLIDKSSECSKLSAAANAAQPQPKNLTDFQKCNVQIRNISELITTKAADLRKQRATCLQSRISNVQPVNANAGDYCNQALNNYNNPPPVTLPPCSLQVESSQAQLSMNQLKIDAELKRRECNKFKPVPKVASAGPNAASRVGAPNSNPNPVPTGGPINVNTGGSIPVAVSPLK</sequence>
<dbReference type="WBParaSite" id="nRc.2.0.1.t42744-RA">
    <property type="protein sequence ID" value="nRc.2.0.1.t42744-RA"/>
    <property type="gene ID" value="nRc.2.0.1.g42744"/>
</dbReference>
<proteinExistence type="predicted"/>
<protein>
    <submittedName>
        <fullName evidence="3">Uncharacterized protein</fullName>
    </submittedName>
</protein>
<evidence type="ECO:0000313" key="3">
    <source>
        <dbReference type="WBParaSite" id="nRc.2.0.1.t42744-RA"/>
    </source>
</evidence>
<reference evidence="3" key="1">
    <citation type="submission" date="2022-11" db="UniProtKB">
        <authorList>
            <consortium name="WormBaseParasite"/>
        </authorList>
    </citation>
    <scope>IDENTIFICATION</scope>
</reference>
<evidence type="ECO:0000256" key="1">
    <source>
        <dbReference type="SAM" id="MobiDB-lite"/>
    </source>
</evidence>
<keyword evidence="2" id="KW-1185">Reference proteome</keyword>